<sequence length="198" mass="22336">MGLFNGKKKPKDDWSTMSTVVKTEAKLQSLGEITPSRRAGVIYRNNEENAFQSNLKSELNDVLYMGEGATKTAFEIEDDDRGMRWVVLEDGNFGDLVSSVYTVGNAIGMNGGADNLLAAVFELYFTGTVEDNTYRSGLRTYWIYRYDRKAFYPFVPTGDSEGERDRPTEARLGQDLRKHGLAIEKSLTEWMGLWGIPF</sequence>
<reference evidence="2" key="2">
    <citation type="submission" date="2023-06" db="EMBL/GenBank/DDBJ databases">
        <title>Pangenomics reveal diversification of enzyme families and niche specialization in globally abundant SAR202 bacteria.</title>
        <authorList>
            <person name="Saw J.H.W."/>
        </authorList>
    </citation>
    <scope>NUCLEOTIDE SEQUENCE [LARGE SCALE GENOMIC DNA]</scope>
    <source>
        <strain evidence="2">JH1073</strain>
    </source>
</reference>
<proteinExistence type="predicted"/>
<protein>
    <submittedName>
        <fullName evidence="1">Uncharacterized protein</fullName>
    </submittedName>
</protein>
<dbReference type="EMBL" id="CP046147">
    <property type="protein sequence ID" value="WFG40095.1"/>
    <property type="molecule type" value="Genomic_DNA"/>
</dbReference>
<keyword evidence="2" id="KW-1185">Reference proteome</keyword>
<dbReference type="Proteomes" id="UP001219901">
    <property type="component" value="Chromosome"/>
</dbReference>
<dbReference type="Pfam" id="PF22742">
    <property type="entry name" value="PspAB"/>
    <property type="match status" value="1"/>
</dbReference>
<reference evidence="1 2" key="1">
    <citation type="submission" date="2019-11" db="EMBL/GenBank/DDBJ databases">
        <authorList>
            <person name="Cho J.-C."/>
        </authorList>
    </citation>
    <scope>NUCLEOTIDE SEQUENCE [LARGE SCALE GENOMIC DNA]</scope>
    <source>
        <strain evidence="1 2">JH1073</strain>
    </source>
</reference>
<accession>A0AAJ5ZIM7</accession>
<dbReference type="InterPro" id="IPR054383">
    <property type="entry name" value="PspAB-like"/>
</dbReference>
<evidence type="ECO:0000313" key="1">
    <source>
        <dbReference type="EMBL" id="WFG40095.1"/>
    </source>
</evidence>
<organism evidence="1 2">
    <name type="scientific">Candidatus Lucifugimonas marina</name>
    <dbReference type="NCBI Taxonomy" id="3038979"/>
    <lineage>
        <taxon>Bacteria</taxon>
        <taxon>Bacillati</taxon>
        <taxon>Chloroflexota</taxon>
        <taxon>Dehalococcoidia</taxon>
        <taxon>SAR202 cluster</taxon>
        <taxon>Candidatus Lucifugimonadales</taxon>
        <taxon>Candidatus Lucifugimonadaceae</taxon>
        <taxon>Candidatus Lucifugimonas</taxon>
    </lineage>
</organism>
<gene>
    <name evidence="1" type="ORF">GKO48_10840</name>
</gene>
<name>A0AAJ5ZIM7_9CHLR</name>
<evidence type="ECO:0000313" key="2">
    <source>
        <dbReference type="Proteomes" id="UP001219901"/>
    </source>
</evidence>
<dbReference type="AlphaFoldDB" id="A0AAJ5ZIM7"/>